<protein>
    <submittedName>
        <fullName evidence="1">Uncharacterized protein</fullName>
    </submittedName>
</protein>
<name>A0ABN3RGT7_9ACTN</name>
<evidence type="ECO:0000313" key="2">
    <source>
        <dbReference type="Proteomes" id="UP001500151"/>
    </source>
</evidence>
<keyword evidence="2" id="KW-1185">Reference proteome</keyword>
<dbReference type="EMBL" id="BAAASJ010000098">
    <property type="protein sequence ID" value="GAA2651877.1"/>
    <property type="molecule type" value="Genomic_DNA"/>
</dbReference>
<reference evidence="1 2" key="1">
    <citation type="journal article" date="2019" name="Int. J. Syst. Evol. Microbiol.">
        <title>The Global Catalogue of Microorganisms (GCM) 10K type strain sequencing project: providing services to taxonomists for standard genome sequencing and annotation.</title>
        <authorList>
            <consortium name="The Broad Institute Genomics Platform"/>
            <consortium name="The Broad Institute Genome Sequencing Center for Infectious Disease"/>
            <person name="Wu L."/>
            <person name="Ma J."/>
        </authorList>
    </citation>
    <scope>NUCLEOTIDE SEQUENCE [LARGE SCALE GENOMIC DNA]</scope>
    <source>
        <strain evidence="1 2">JCM 4524</strain>
    </source>
</reference>
<proteinExistence type="predicted"/>
<evidence type="ECO:0000313" key="1">
    <source>
        <dbReference type="EMBL" id="GAA2651877.1"/>
    </source>
</evidence>
<accession>A0ABN3RGT7</accession>
<comment type="caution">
    <text evidence="1">The sequence shown here is derived from an EMBL/GenBank/DDBJ whole genome shotgun (WGS) entry which is preliminary data.</text>
</comment>
<sequence length="81" mass="8956">MSELNEPGVMTRLVAGPGPIEVTDHGEVIHVLERYDRPMRAEELIEFWESGGGIDREMLDEIDALFSGSDEYTESGDEAAS</sequence>
<organism evidence="1 2">
    <name type="scientific">Streptomyces vastus</name>
    <dbReference type="NCBI Taxonomy" id="285451"/>
    <lineage>
        <taxon>Bacteria</taxon>
        <taxon>Bacillati</taxon>
        <taxon>Actinomycetota</taxon>
        <taxon>Actinomycetes</taxon>
        <taxon>Kitasatosporales</taxon>
        <taxon>Streptomycetaceae</taxon>
        <taxon>Streptomyces</taxon>
    </lineage>
</organism>
<dbReference type="Proteomes" id="UP001500151">
    <property type="component" value="Unassembled WGS sequence"/>
</dbReference>
<gene>
    <name evidence="1" type="ORF">GCM10010307_62110</name>
</gene>